<feature type="chain" id="PRO_5015445784" description="Lipocalin-like domain-containing protein" evidence="1">
    <location>
        <begin position="25"/>
        <end position="226"/>
    </location>
</feature>
<dbReference type="OrthoDB" id="773270at2"/>
<evidence type="ECO:0000256" key="1">
    <source>
        <dbReference type="SAM" id="SignalP"/>
    </source>
</evidence>
<keyword evidence="1" id="KW-0732">Signal</keyword>
<organism evidence="2 3">
    <name type="scientific">Pedobacter yulinensis</name>
    <dbReference type="NCBI Taxonomy" id="2126353"/>
    <lineage>
        <taxon>Bacteria</taxon>
        <taxon>Pseudomonadati</taxon>
        <taxon>Bacteroidota</taxon>
        <taxon>Sphingobacteriia</taxon>
        <taxon>Sphingobacteriales</taxon>
        <taxon>Sphingobacteriaceae</taxon>
        <taxon>Pedobacter</taxon>
    </lineage>
</organism>
<comment type="caution">
    <text evidence="2">The sequence shown here is derived from an EMBL/GenBank/DDBJ whole genome shotgun (WGS) entry which is preliminary data.</text>
</comment>
<evidence type="ECO:0008006" key="4">
    <source>
        <dbReference type="Google" id="ProtNLM"/>
    </source>
</evidence>
<proteinExistence type="predicted"/>
<dbReference type="RefSeq" id="WP_107216565.1">
    <property type="nucleotide sequence ID" value="NZ_KZ686270.1"/>
</dbReference>
<dbReference type="AlphaFoldDB" id="A0A2T3HIR5"/>
<keyword evidence="3" id="KW-1185">Reference proteome</keyword>
<reference evidence="2 3" key="1">
    <citation type="submission" date="2018-03" db="EMBL/GenBank/DDBJ databases">
        <authorList>
            <person name="Keele B.F."/>
        </authorList>
    </citation>
    <scope>NUCLEOTIDE SEQUENCE [LARGE SCALE GENOMIC DNA]</scope>
    <source>
        <strain evidence="2 3">YL28-9</strain>
    </source>
</reference>
<protein>
    <recommendedName>
        <fullName evidence="4">Lipocalin-like domain-containing protein</fullName>
    </recommendedName>
</protein>
<evidence type="ECO:0000313" key="2">
    <source>
        <dbReference type="EMBL" id="PST82336.1"/>
    </source>
</evidence>
<sequence>MEKLKTLTAALSLVALLIAFNACKKGGSGSEPEQSINWTDYYIAGKVVFQPGTNVPYVITFKPNAQAVIQWGDGSENANYTFQNGSLKLDLGGGGDVFNFKIEGEAITDLTTQGETELASYTLEKVPAQNALAGAVYSGSFRTAGSPLMVLSKLKFTENKYGESTLNEPVPNKDYTPIQHVAGTGVSGSNGTITFFVLIAGKLEAARYTHDVNGLKTIATGTFTKQ</sequence>
<dbReference type="Proteomes" id="UP000240912">
    <property type="component" value="Unassembled WGS sequence"/>
</dbReference>
<accession>A0A2T3HIR5</accession>
<name>A0A2T3HIR5_9SPHI</name>
<evidence type="ECO:0000313" key="3">
    <source>
        <dbReference type="Proteomes" id="UP000240912"/>
    </source>
</evidence>
<dbReference type="EMBL" id="PYLS01000006">
    <property type="protein sequence ID" value="PST82336.1"/>
    <property type="molecule type" value="Genomic_DNA"/>
</dbReference>
<gene>
    <name evidence="2" type="ORF">C7T94_16275</name>
</gene>
<feature type="signal peptide" evidence="1">
    <location>
        <begin position="1"/>
        <end position="24"/>
    </location>
</feature>